<proteinExistence type="predicted"/>
<organism evidence="1">
    <name type="scientific">marine sediment metagenome</name>
    <dbReference type="NCBI Taxonomy" id="412755"/>
    <lineage>
        <taxon>unclassified sequences</taxon>
        <taxon>metagenomes</taxon>
        <taxon>ecological metagenomes</taxon>
    </lineage>
</organism>
<reference evidence="1" key="1">
    <citation type="submission" date="2013-11" db="EMBL/GenBank/DDBJ databases">
        <title>Microbial diversity, functional groups and degradation webs in Northern and Southern Mediterranean and Red Sea marine crude oil polluted sites.</title>
        <authorList>
            <person name="Daffonchio D."/>
            <person name="Mapelli F."/>
            <person name="Ferrer M."/>
            <person name="Richter M."/>
            <person name="Cherif A."/>
            <person name="Malkawi H.I."/>
            <person name="Yakimov M.M."/>
            <person name="Abdel-Fattah Y.R."/>
            <person name="Blaghen M."/>
            <person name="Golyshin P.N."/>
            <person name="Kalogerakis N."/>
            <person name="Boon N."/>
            <person name="Magagnini M."/>
            <person name="Fava F."/>
        </authorList>
    </citation>
    <scope>NUCLEOTIDE SEQUENCE</scope>
</reference>
<sequence length="45" mass="4879">MNMASSCRGLSLPCRMRTIRQKIDSSVIKLLGIARAATQRKTASG</sequence>
<comment type="caution">
    <text evidence="1">The sequence shown here is derived from an EMBL/GenBank/DDBJ whole genome shotgun (WGS) entry which is preliminary data.</text>
</comment>
<protein>
    <submittedName>
        <fullName evidence="1">Uncharacterized protein</fullName>
    </submittedName>
</protein>
<dbReference type="EMBL" id="AYSL01000309">
    <property type="protein sequence ID" value="KTF07837.1"/>
    <property type="molecule type" value="Genomic_DNA"/>
</dbReference>
<evidence type="ECO:0000313" key="1">
    <source>
        <dbReference type="EMBL" id="KTF07837.1"/>
    </source>
</evidence>
<gene>
    <name evidence="1" type="ORF">MGSAQ_000667</name>
</gene>
<accession>A0A1B6NYI5</accession>
<name>A0A1B6NYI5_9ZZZZ</name>
<dbReference type="AlphaFoldDB" id="A0A1B6NYI5"/>